<organism evidence="1 2">
    <name type="scientific">Alligator mississippiensis</name>
    <name type="common">American alligator</name>
    <dbReference type="NCBI Taxonomy" id="8496"/>
    <lineage>
        <taxon>Eukaryota</taxon>
        <taxon>Metazoa</taxon>
        <taxon>Chordata</taxon>
        <taxon>Craniata</taxon>
        <taxon>Vertebrata</taxon>
        <taxon>Euteleostomi</taxon>
        <taxon>Archelosauria</taxon>
        <taxon>Archosauria</taxon>
        <taxon>Crocodylia</taxon>
        <taxon>Alligatoridae</taxon>
        <taxon>Alligatorinae</taxon>
        <taxon>Alligator</taxon>
    </lineage>
</organism>
<evidence type="ECO:0000313" key="2">
    <source>
        <dbReference type="Proteomes" id="UP000050525"/>
    </source>
</evidence>
<reference evidence="1 2" key="1">
    <citation type="journal article" date="2012" name="Genome Biol.">
        <title>Sequencing three crocodilian genomes to illuminate the evolution of archosaurs and amniotes.</title>
        <authorList>
            <person name="St John J.A."/>
            <person name="Braun E.L."/>
            <person name="Isberg S.R."/>
            <person name="Miles L.G."/>
            <person name="Chong A.Y."/>
            <person name="Gongora J."/>
            <person name="Dalzell P."/>
            <person name="Moran C."/>
            <person name="Bed'hom B."/>
            <person name="Abzhanov A."/>
            <person name="Burgess S.C."/>
            <person name="Cooksey A.M."/>
            <person name="Castoe T.A."/>
            <person name="Crawford N.G."/>
            <person name="Densmore L.D."/>
            <person name="Drew J.C."/>
            <person name="Edwards S.V."/>
            <person name="Faircloth B.C."/>
            <person name="Fujita M.K."/>
            <person name="Greenwold M.J."/>
            <person name="Hoffmann F.G."/>
            <person name="Howard J.M."/>
            <person name="Iguchi T."/>
            <person name="Janes D.E."/>
            <person name="Khan S.Y."/>
            <person name="Kohno S."/>
            <person name="de Koning A.J."/>
            <person name="Lance S.L."/>
            <person name="McCarthy F.M."/>
            <person name="McCormack J.E."/>
            <person name="Merchant M.E."/>
            <person name="Peterson D.G."/>
            <person name="Pollock D.D."/>
            <person name="Pourmand N."/>
            <person name="Raney B.J."/>
            <person name="Roessler K.A."/>
            <person name="Sanford J.R."/>
            <person name="Sawyer R.H."/>
            <person name="Schmidt C.J."/>
            <person name="Triplett E.W."/>
            <person name="Tuberville T.D."/>
            <person name="Venegas-Anaya M."/>
            <person name="Howard J.T."/>
            <person name="Jarvis E.D."/>
            <person name="Guillette L.J.Jr."/>
            <person name="Glenn T.C."/>
            <person name="Green R.E."/>
            <person name="Ray D.A."/>
        </authorList>
    </citation>
    <scope>NUCLEOTIDE SEQUENCE [LARGE SCALE GENOMIC DNA]</scope>
    <source>
        <strain evidence="1">KSC_2009_1</strain>
    </source>
</reference>
<accession>A0A151NF94</accession>
<gene>
    <name evidence="1" type="ORF">Y1Q_0008032</name>
</gene>
<evidence type="ECO:0000313" key="1">
    <source>
        <dbReference type="EMBL" id="KYO35463.1"/>
    </source>
</evidence>
<name>A0A151NF94_ALLMI</name>
<protein>
    <submittedName>
        <fullName evidence="1">Uncharacterized protein</fullName>
    </submittedName>
</protein>
<dbReference type="AlphaFoldDB" id="A0A151NF94"/>
<dbReference type="Proteomes" id="UP000050525">
    <property type="component" value="Unassembled WGS sequence"/>
</dbReference>
<keyword evidence="2" id="KW-1185">Reference proteome</keyword>
<comment type="caution">
    <text evidence="1">The sequence shown here is derived from an EMBL/GenBank/DDBJ whole genome shotgun (WGS) entry which is preliminary data.</text>
</comment>
<sequence length="66" mass="7299">MSEYTYHSALGKETWTWKKLLLLWEHDSSSSLKIFTAPVSSLLLLLNPGLPPNCQCAPAFLPAGQP</sequence>
<proteinExistence type="predicted"/>
<dbReference type="EMBL" id="AKHW03003201">
    <property type="protein sequence ID" value="KYO35463.1"/>
    <property type="molecule type" value="Genomic_DNA"/>
</dbReference>